<dbReference type="PROSITE" id="PS51372">
    <property type="entry name" value="PRD_2"/>
    <property type="match status" value="1"/>
</dbReference>
<protein>
    <submittedName>
        <fullName evidence="2">PRD domain-containing protein</fullName>
    </submittedName>
</protein>
<evidence type="ECO:0000313" key="3">
    <source>
        <dbReference type="Proteomes" id="UP000219271"/>
    </source>
</evidence>
<dbReference type="AlphaFoldDB" id="A0A286BQ43"/>
<accession>A0A286BQ43</accession>
<evidence type="ECO:0000313" key="2">
    <source>
        <dbReference type="EMBL" id="SOD36272.1"/>
    </source>
</evidence>
<dbReference type="InterPro" id="IPR011608">
    <property type="entry name" value="PRD"/>
</dbReference>
<feature type="domain" description="PRD" evidence="1">
    <location>
        <begin position="13"/>
        <end position="117"/>
    </location>
</feature>
<keyword evidence="3" id="KW-1185">Reference proteome</keyword>
<gene>
    <name evidence="2" type="ORF">SAMN06273570_0704</name>
</gene>
<proteinExistence type="predicted"/>
<sequence length="117" mass="13519">METRLQILHDAQVIDKDVYHGMLAVIARLEQHWNLRIRHAQGEMMITHMANAMMRARQGDIIPAIDAEILAEITRSDFYANIQEMHHDLLSLFAFTVPEYEQGYLLANLYGLIVAQQ</sequence>
<dbReference type="Pfam" id="PF00874">
    <property type="entry name" value="PRD"/>
    <property type="match status" value="1"/>
</dbReference>
<evidence type="ECO:0000259" key="1">
    <source>
        <dbReference type="PROSITE" id="PS51372"/>
    </source>
</evidence>
<dbReference type="InterPro" id="IPR036634">
    <property type="entry name" value="PRD_sf"/>
</dbReference>
<name>A0A286BQ43_9GAMM</name>
<organism evidence="2 3">
    <name type="scientific">Candidatus Pantoea floridensis</name>
    <dbReference type="NCBI Taxonomy" id="1938870"/>
    <lineage>
        <taxon>Bacteria</taxon>
        <taxon>Pseudomonadati</taxon>
        <taxon>Pseudomonadota</taxon>
        <taxon>Gammaproteobacteria</taxon>
        <taxon>Enterobacterales</taxon>
        <taxon>Erwiniaceae</taxon>
        <taxon>Pantoea</taxon>
    </lineage>
</organism>
<dbReference type="SUPFAM" id="SSF63520">
    <property type="entry name" value="PTS-regulatory domain, PRD"/>
    <property type="match status" value="1"/>
</dbReference>
<dbReference type="EMBL" id="OCMY01000001">
    <property type="protein sequence ID" value="SOD36272.1"/>
    <property type="molecule type" value="Genomic_DNA"/>
</dbReference>
<reference evidence="3" key="1">
    <citation type="submission" date="2017-09" db="EMBL/GenBank/DDBJ databases">
        <authorList>
            <person name="Varghese N."/>
            <person name="Submissions S."/>
        </authorList>
    </citation>
    <scope>NUCLEOTIDE SEQUENCE [LARGE SCALE GENOMIC DNA]</scope>
    <source>
        <strain evidence="3">JKS000234</strain>
    </source>
</reference>
<dbReference type="GO" id="GO:0006355">
    <property type="term" value="P:regulation of DNA-templated transcription"/>
    <property type="evidence" value="ECO:0007669"/>
    <property type="project" value="InterPro"/>
</dbReference>
<dbReference type="OrthoDB" id="6447514at2"/>
<dbReference type="RefSeq" id="WP_097094613.1">
    <property type="nucleotide sequence ID" value="NZ_OCMY01000001.1"/>
</dbReference>
<dbReference type="Proteomes" id="UP000219271">
    <property type="component" value="Unassembled WGS sequence"/>
</dbReference>
<dbReference type="Gene3D" id="1.10.1790.10">
    <property type="entry name" value="PRD domain"/>
    <property type="match status" value="1"/>
</dbReference>